<dbReference type="EMBL" id="MDEG01000003">
    <property type="protein sequence ID" value="PPU98801.1"/>
    <property type="molecule type" value="Genomic_DNA"/>
</dbReference>
<proteinExistence type="predicted"/>
<feature type="region of interest" description="Disordered" evidence="1">
    <location>
        <begin position="1"/>
        <end position="47"/>
    </location>
</feature>
<dbReference type="Proteomes" id="UP000238261">
    <property type="component" value="Unassembled WGS sequence"/>
</dbReference>
<evidence type="ECO:0000313" key="3">
    <source>
        <dbReference type="Proteomes" id="UP000238261"/>
    </source>
</evidence>
<dbReference type="AlphaFoldDB" id="A0A2S7F037"/>
<evidence type="ECO:0000313" key="2">
    <source>
        <dbReference type="EMBL" id="PPU98801.1"/>
    </source>
</evidence>
<comment type="caution">
    <text evidence="2">The sequence shown here is derived from an EMBL/GenBank/DDBJ whole genome shotgun (WGS) entry which is preliminary data.</text>
</comment>
<organism evidence="2 3">
    <name type="scientific">Xanthomonas hyacinthi</name>
    <dbReference type="NCBI Taxonomy" id="56455"/>
    <lineage>
        <taxon>Bacteria</taxon>
        <taxon>Pseudomonadati</taxon>
        <taxon>Pseudomonadota</taxon>
        <taxon>Gammaproteobacteria</taxon>
        <taxon>Lysobacterales</taxon>
        <taxon>Lysobacteraceae</taxon>
        <taxon>Xanthomonas</taxon>
    </lineage>
</organism>
<protein>
    <submittedName>
        <fullName evidence="2">Uncharacterized protein</fullName>
    </submittedName>
</protein>
<keyword evidence="3" id="KW-1185">Reference proteome</keyword>
<sequence>MPVSLHPASAHSRLPRRSAASRRWSTTPASARPRRWRTSPRSSSATSATHILAFEGDSHVAFLQGSHRAYEADKRRRMGDDAGPKRLRFEAAALQGA</sequence>
<accession>A0A2S7F037</accession>
<feature type="compositionally biased region" description="Low complexity" evidence="1">
    <location>
        <begin position="21"/>
        <end position="31"/>
    </location>
</feature>
<name>A0A2S7F037_9XANT</name>
<gene>
    <name evidence="2" type="ORF">XhyaCFBP1156_05300</name>
</gene>
<reference evidence="3" key="1">
    <citation type="submission" date="2016-08" db="EMBL/GenBank/DDBJ databases">
        <authorList>
            <person name="Merda D."/>
            <person name="Briand M."/>
            <person name="Taghouti G."/>
            <person name="Carrere S."/>
            <person name="Gouzy J."/>
            <person name="Portier P."/>
            <person name="Jacques M.-A."/>
            <person name="Fischer-Le Saux M."/>
        </authorList>
    </citation>
    <scope>NUCLEOTIDE SEQUENCE [LARGE SCALE GENOMIC DNA]</scope>
    <source>
        <strain evidence="3">CFBP1156</strain>
    </source>
</reference>
<evidence type="ECO:0000256" key="1">
    <source>
        <dbReference type="SAM" id="MobiDB-lite"/>
    </source>
</evidence>